<organism evidence="1 2">
    <name type="scientific">Tetracentron sinense</name>
    <name type="common">Spur-leaf</name>
    <dbReference type="NCBI Taxonomy" id="13715"/>
    <lineage>
        <taxon>Eukaryota</taxon>
        <taxon>Viridiplantae</taxon>
        <taxon>Streptophyta</taxon>
        <taxon>Embryophyta</taxon>
        <taxon>Tracheophyta</taxon>
        <taxon>Spermatophyta</taxon>
        <taxon>Magnoliopsida</taxon>
        <taxon>Trochodendrales</taxon>
        <taxon>Trochodendraceae</taxon>
        <taxon>Tetracentron</taxon>
    </lineage>
</organism>
<proteinExistence type="predicted"/>
<protein>
    <submittedName>
        <fullName evidence="1">Uncharacterized protein</fullName>
    </submittedName>
</protein>
<accession>A0A835D0B1</accession>
<name>A0A835D0B1_TETSI</name>
<reference evidence="1 2" key="1">
    <citation type="submission" date="2020-04" db="EMBL/GenBank/DDBJ databases">
        <title>Plant Genome Project.</title>
        <authorList>
            <person name="Zhang R.-G."/>
        </authorList>
    </citation>
    <scope>NUCLEOTIDE SEQUENCE [LARGE SCALE GENOMIC DNA]</scope>
    <source>
        <strain evidence="1">YNK0</strain>
        <tissue evidence="1">Leaf</tissue>
    </source>
</reference>
<evidence type="ECO:0000313" key="1">
    <source>
        <dbReference type="EMBL" id="KAF8376721.1"/>
    </source>
</evidence>
<dbReference type="OrthoDB" id="6513042at2759"/>
<dbReference type="EMBL" id="JABCRI010000122">
    <property type="protein sequence ID" value="KAF8376721.1"/>
    <property type="molecule type" value="Genomic_DNA"/>
</dbReference>
<keyword evidence="2" id="KW-1185">Reference proteome</keyword>
<gene>
    <name evidence="1" type="ORF">HHK36_031609</name>
</gene>
<comment type="caution">
    <text evidence="1">The sequence shown here is derived from an EMBL/GenBank/DDBJ whole genome shotgun (WGS) entry which is preliminary data.</text>
</comment>
<dbReference type="Proteomes" id="UP000655225">
    <property type="component" value="Unassembled WGS sequence"/>
</dbReference>
<sequence length="189" mass="21333">MEPPSANSDVESIRGFLEASSLEDRVLQPDKTLTIWLSCKPKGIGLHTSVVHFDVGDDRIERVVFLLAEDDVSQSLASNRPYSKVPRKKHFNVGEYVAGSRPTKATTQGFKYRLPQYAIPNNIRELVESKQIHEAITKGLTSIQETKIRSKRTQTSQSLKNENVMDDVTKAIREMSFESDPERSSIIEK</sequence>
<evidence type="ECO:0000313" key="2">
    <source>
        <dbReference type="Proteomes" id="UP000655225"/>
    </source>
</evidence>
<dbReference type="AlphaFoldDB" id="A0A835D0B1"/>